<dbReference type="InterPro" id="IPR001917">
    <property type="entry name" value="Aminotrans_II_pyridoxalP_BS"/>
</dbReference>
<protein>
    <recommendedName>
        <fullName evidence="5">8-amino-7-oxononanoate synthase</fullName>
        <ecNumber evidence="5">2.3.1.47</ecNumber>
    </recommendedName>
    <alternativeName>
        <fullName evidence="9">7-keto-8-amino-pelargonic acid synthase</fullName>
    </alternativeName>
    <alternativeName>
        <fullName evidence="10">8-amino-7-ketopelargonate synthase</fullName>
    </alternativeName>
</protein>
<dbReference type="RefSeq" id="WP_159791595.1">
    <property type="nucleotide sequence ID" value="NZ_WTYM01000023.1"/>
</dbReference>
<comment type="cofactor">
    <cofactor evidence="1 12">
        <name>pyridoxal 5'-phosphate</name>
        <dbReference type="ChEBI" id="CHEBI:597326"/>
    </cofactor>
</comment>
<dbReference type="Gene3D" id="3.90.1150.10">
    <property type="entry name" value="Aspartate Aminotransferase, domain 1"/>
    <property type="match status" value="1"/>
</dbReference>
<dbReference type="AlphaFoldDB" id="A0A6I4SRT7"/>
<name>A0A6I4SRT7_9SPHN</name>
<dbReference type="InterPro" id="IPR015422">
    <property type="entry name" value="PyrdxlP-dep_Trfase_small"/>
</dbReference>
<dbReference type="CDD" id="cd06454">
    <property type="entry name" value="KBL_like"/>
    <property type="match status" value="1"/>
</dbReference>
<dbReference type="InterPro" id="IPR015424">
    <property type="entry name" value="PyrdxlP-dep_Trfase"/>
</dbReference>
<evidence type="ECO:0000256" key="1">
    <source>
        <dbReference type="ARBA" id="ARBA00001933"/>
    </source>
</evidence>
<dbReference type="SUPFAM" id="SSF53383">
    <property type="entry name" value="PLP-dependent transferases"/>
    <property type="match status" value="1"/>
</dbReference>
<dbReference type="EMBL" id="WTYM01000023">
    <property type="protein sequence ID" value="MXO58269.1"/>
    <property type="molecule type" value="Genomic_DNA"/>
</dbReference>
<comment type="catalytic activity">
    <reaction evidence="11">
        <text>6-carboxyhexanoyl-[ACP] + L-alanine + H(+) = (8S)-8-amino-7-oxononanoate + holo-[ACP] + CO2</text>
        <dbReference type="Rhea" id="RHEA:42288"/>
        <dbReference type="Rhea" id="RHEA-COMP:9685"/>
        <dbReference type="Rhea" id="RHEA-COMP:9955"/>
        <dbReference type="ChEBI" id="CHEBI:15378"/>
        <dbReference type="ChEBI" id="CHEBI:16526"/>
        <dbReference type="ChEBI" id="CHEBI:57972"/>
        <dbReference type="ChEBI" id="CHEBI:64479"/>
        <dbReference type="ChEBI" id="CHEBI:78846"/>
        <dbReference type="ChEBI" id="CHEBI:149468"/>
        <dbReference type="EC" id="2.3.1.47"/>
    </reaction>
</comment>
<evidence type="ECO:0000256" key="7">
    <source>
        <dbReference type="ARBA" id="ARBA00022756"/>
    </source>
</evidence>
<evidence type="ECO:0000256" key="6">
    <source>
        <dbReference type="ARBA" id="ARBA00022679"/>
    </source>
</evidence>
<evidence type="ECO:0000256" key="4">
    <source>
        <dbReference type="ARBA" id="ARBA00011738"/>
    </source>
</evidence>
<proteinExistence type="inferred from homology"/>
<dbReference type="GO" id="GO:0008710">
    <property type="term" value="F:8-amino-7-oxononanoate synthase activity"/>
    <property type="evidence" value="ECO:0007669"/>
    <property type="project" value="UniProtKB-EC"/>
</dbReference>
<evidence type="ECO:0000256" key="9">
    <source>
        <dbReference type="ARBA" id="ARBA00032610"/>
    </source>
</evidence>
<keyword evidence="7" id="KW-0093">Biotin biosynthesis</keyword>
<evidence type="ECO:0000259" key="13">
    <source>
        <dbReference type="Pfam" id="PF00155"/>
    </source>
</evidence>
<gene>
    <name evidence="14" type="ORF">GRI89_01755</name>
</gene>
<sequence>MLDRIAAALAERKRKGLLRTLRPLAPGKPGHVVREGRELIDLSSNDYLGLTRNQVLMKRCIQWTEHLGTGSRASRLVTGTLEQHAAVEAKLAAFKGSEAALLFASGWQANASIFKALVKLAPGTTIFADEVVHASMHLGIAAAGKRQVRFPHNDLDELDRLLAEQGPLAEERIIVTESVFSMDGDRCDLVRLTEIARHHDAFLIVDEAHATGVLGPRGAGLSAEAGVDVDLVIGTFSKALGSFGAYVAGSQLLCDYLVNACSGLIYSTALPPPVLGAIDAALDLVPGMDAERAHLAALADRLRKGLQRQGFDTADSDTQIVPLLVGGEDETLALARRLEEQGVLGVAIRPPTVPPGTARIRFALSCVHHEDDIDCLLEALGETV</sequence>
<dbReference type="Gene3D" id="3.40.640.10">
    <property type="entry name" value="Type I PLP-dependent aspartate aminotransferase-like (Major domain)"/>
    <property type="match status" value="1"/>
</dbReference>
<dbReference type="Proteomes" id="UP000433652">
    <property type="component" value="Unassembled WGS sequence"/>
</dbReference>
<dbReference type="GO" id="GO:0008483">
    <property type="term" value="F:transaminase activity"/>
    <property type="evidence" value="ECO:0007669"/>
    <property type="project" value="UniProtKB-KW"/>
</dbReference>
<dbReference type="Pfam" id="PF00155">
    <property type="entry name" value="Aminotran_1_2"/>
    <property type="match status" value="1"/>
</dbReference>
<evidence type="ECO:0000256" key="5">
    <source>
        <dbReference type="ARBA" id="ARBA00013187"/>
    </source>
</evidence>
<comment type="subunit">
    <text evidence="4">Homodimer.</text>
</comment>
<dbReference type="PANTHER" id="PTHR13693:SF100">
    <property type="entry name" value="8-AMINO-7-OXONONANOATE SYNTHASE"/>
    <property type="match status" value="1"/>
</dbReference>
<organism evidence="14 15">
    <name type="scientific">Croceibacterium salegens</name>
    <dbReference type="NCBI Taxonomy" id="1737568"/>
    <lineage>
        <taxon>Bacteria</taxon>
        <taxon>Pseudomonadati</taxon>
        <taxon>Pseudomonadota</taxon>
        <taxon>Alphaproteobacteria</taxon>
        <taxon>Sphingomonadales</taxon>
        <taxon>Erythrobacteraceae</taxon>
        <taxon>Croceibacterium</taxon>
    </lineage>
</organism>
<dbReference type="PROSITE" id="PS00599">
    <property type="entry name" value="AA_TRANSFER_CLASS_2"/>
    <property type="match status" value="1"/>
</dbReference>
<dbReference type="GO" id="GO:0009102">
    <property type="term" value="P:biotin biosynthetic process"/>
    <property type="evidence" value="ECO:0007669"/>
    <property type="project" value="UniProtKB-KW"/>
</dbReference>
<accession>A0A6I4SRT7</accession>
<dbReference type="InterPro" id="IPR050087">
    <property type="entry name" value="AON_synthase_class-II"/>
</dbReference>
<dbReference type="InterPro" id="IPR015421">
    <property type="entry name" value="PyrdxlP-dep_Trfase_major"/>
</dbReference>
<comment type="caution">
    <text evidence="14">The sequence shown here is derived from an EMBL/GenBank/DDBJ whole genome shotgun (WGS) entry which is preliminary data.</text>
</comment>
<evidence type="ECO:0000256" key="2">
    <source>
        <dbReference type="ARBA" id="ARBA00004746"/>
    </source>
</evidence>
<evidence type="ECO:0000256" key="8">
    <source>
        <dbReference type="ARBA" id="ARBA00022898"/>
    </source>
</evidence>
<keyword evidence="14" id="KW-0032">Aminotransferase</keyword>
<feature type="domain" description="Aminotransferase class I/classII large" evidence="13">
    <location>
        <begin position="38"/>
        <end position="380"/>
    </location>
</feature>
<reference evidence="14 15" key="1">
    <citation type="submission" date="2019-12" db="EMBL/GenBank/DDBJ databases">
        <title>Genomic-based taxomic classification of the family Erythrobacteraceae.</title>
        <authorList>
            <person name="Xu L."/>
        </authorList>
    </citation>
    <scope>NUCLEOTIDE SEQUENCE [LARGE SCALE GENOMIC DNA]</scope>
    <source>
        <strain evidence="14 15">MCCC 1K01500</strain>
    </source>
</reference>
<keyword evidence="15" id="KW-1185">Reference proteome</keyword>
<dbReference type="OrthoDB" id="9807157at2"/>
<evidence type="ECO:0000256" key="11">
    <source>
        <dbReference type="ARBA" id="ARBA00047715"/>
    </source>
</evidence>
<comment type="similarity">
    <text evidence="3">Belongs to the class-II pyridoxal-phosphate-dependent aminotransferase family. BioF subfamily.</text>
</comment>
<evidence type="ECO:0000256" key="3">
    <source>
        <dbReference type="ARBA" id="ARBA00010008"/>
    </source>
</evidence>
<dbReference type="EC" id="2.3.1.47" evidence="5"/>
<dbReference type="GO" id="GO:0030170">
    <property type="term" value="F:pyridoxal phosphate binding"/>
    <property type="evidence" value="ECO:0007669"/>
    <property type="project" value="InterPro"/>
</dbReference>
<keyword evidence="6 14" id="KW-0808">Transferase</keyword>
<dbReference type="InterPro" id="IPR004839">
    <property type="entry name" value="Aminotransferase_I/II_large"/>
</dbReference>
<evidence type="ECO:0000313" key="14">
    <source>
        <dbReference type="EMBL" id="MXO58269.1"/>
    </source>
</evidence>
<evidence type="ECO:0000313" key="15">
    <source>
        <dbReference type="Proteomes" id="UP000433652"/>
    </source>
</evidence>
<evidence type="ECO:0000256" key="12">
    <source>
        <dbReference type="RuleBase" id="RU003693"/>
    </source>
</evidence>
<evidence type="ECO:0000256" key="10">
    <source>
        <dbReference type="ARBA" id="ARBA00033381"/>
    </source>
</evidence>
<keyword evidence="8 12" id="KW-0663">Pyridoxal phosphate</keyword>
<dbReference type="PANTHER" id="PTHR13693">
    <property type="entry name" value="CLASS II AMINOTRANSFERASE/8-AMINO-7-OXONONANOATE SYNTHASE"/>
    <property type="match status" value="1"/>
</dbReference>
<comment type="pathway">
    <text evidence="2">Cofactor biosynthesis; biotin biosynthesis.</text>
</comment>